<protein>
    <submittedName>
        <fullName evidence="1">Uncharacterized protein</fullName>
    </submittedName>
</protein>
<accession>A0ABS6IB55</accession>
<name>A0ABS6IB55_9MICC</name>
<comment type="caution">
    <text evidence="1">The sequence shown here is derived from an EMBL/GenBank/DDBJ whole genome shotgun (WGS) entry which is preliminary data.</text>
</comment>
<keyword evidence="2" id="KW-1185">Reference proteome</keyword>
<dbReference type="RefSeq" id="WP_216926709.1">
    <property type="nucleotide sequence ID" value="NZ_JAHOPC010000015.1"/>
</dbReference>
<gene>
    <name evidence="1" type="ORF">KSW38_20060</name>
</gene>
<reference evidence="1 2" key="1">
    <citation type="submission" date="2021-06" db="EMBL/GenBank/DDBJ databases">
        <authorList>
            <person name="Jeong J.W."/>
        </authorList>
    </citation>
    <scope>NUCLEOTIDE SEQUENCE [LARGE SCALE GENOMIC DNA]</scope>
    <source>
        <strain evidence="1 2">MMS21-TAE1-1</strain>
    </source>
</reference>
<sequence length="211" mass="23590">MFQKPPNIDLEHFTQPAQELARAVMASKYLTLEMHFGLEAFIARDPEGVRILTADIGVRTDKTTGARTGALERLRYLRTEPGFAIPASVSEAKWIIEQYDAERDDPNKKPYYSKTARTHFGRDRRFPDVRRWGAGSCSAGVWLARSRAWSWSATESIQAARAWLNRNQATCGGAGFHDNVDSFELCRGLHLTTVCKTRPGATEGLAGMKGR</sequence>
<evidence type="ECO:0000313" key="2">
    <source>
        <dbReference type="Proteomes" id="UP000824166"/>
    </source>
</evidence>
<organism evidence="1 2">
    <name type="scientific">Paenarthrobacter aromaticivorans</name>
    <dbReference type="NCBI Taxonomy" id="2849150"/>
    <lineage>
        <taxon>Bacteria</taxon>
        <taxon>Bacillati</taxon>
        <taxon>Actinomycetota</taxon>
        <taxon>Actinomycetes</taxon>
        <taxon>Micrococcales</taxon>
        <taxon>Micrococcaceae</taxon>
        <taxon>Paenarthrobacter</taxon>
    </lineage>
</organism>
<dbReference type="Proteomes" id="UP000824166">
    <property type="component" value="Unassembled WGS sequence"/>
</dbReference>
<dbReference type="EMBL" id="JAHOPC010000015">
    <property type="protein sequence ID" value="MBU8868592.1"/>
    <property type="molecule type" value="Genomic_DNA"/>
</dbReference>
<evidence type="ECO:0000313" key="1">
    <source>
        <dbReference type="EMBL" id="MBU8868592.1"/>
    </source>
</evidence>
<proteinExistence type="predicted"/>